<dbReference type="AlphaFoldDB" id="F2UK90"/>
<dbReference type="InParanoid" id="F2UK90"/>
<feature type="compositionally biased region" description="Polar residues" evidence="1">
    <location>
        <begin position="407"/>
        <end position="423"/>
    </location>
</feature>
<reference evidence="2" key="1">
    <citation type="submission" date="2009-08" db="EMBL/GenBank/DDBJ databases">
        <title>Annotation of Salpingoeca rosetta.</title>
        <authorList>
            <consortium name="The Broad Institute Genome Sequencing Platform"/>
            <person name="Russ C."/>
            <person name="Cuomo C."/>
            <person name="Burger G."/>
            <person name="Gray M.W."/>
            <person name="Holland P.W.H."/>
            <person name="King N."/>
            <person name="Lang F.B.F."/>
            <person name="Roger A.J."/>
            <person name="Ruiz-Trillo I."/>
            <person name="Young S.K."/>
            <person name="Zeng Q."/>
            <person name="Gargeya S."/>
            <person name="Alvarado L."/>
            <person name="Berlin A."/>
            <person name="Chapman S.B."/>
            <person name="Chen Z."/>
            <person name="Freedman E."/>
            <person name="Gellesch M."/>
            <person name="Goldberg J."/>
            <person name="Griggs A."/>
            <person name="Gujja S."/>
            <person name="Heilman E."/>
            <person name="Heiman D."/>
            <person name="Howarth C."/>
            <person name="Mehta T."/>
            <person name="Neiman D."/>
            <person name="Pearson M."/>
            <person name="Roberts A."/>
            <person name="Saif S."/>
            <person name="Shea T."/>
            <person name="Shenoy N."/>
            <person name="Sisk P."/>
            <person name="Stolte C."/>
            <person name="Sykes S."/>
            <person name="White J."/>
            <person name="Yandava C."/>
            <person name="Haas B."/>
            <person name="Nusbaum C."/>
            <person name="Birren B."/>
        </authorList>
    </citation>
    <scope>NUCLEOTIDE SEQUENCE [LARGE SCALE GENOMIC DNA]</scope>
    <source>
        <strain evidence="2">ATCC 50818</strain>
    </source>
</reference>
<name>F2UK90_SALR5</name>
<feature type="region of interest" description="Disordered" evidence="1">
    <location>
        <begin position="31"/>
        <end position="56"/>
    </location>
</feature>
<evidence type="ECO:0000313" key="3">
    <source>
        <dbReference type="Proteomes" id="UP000007799"/>
    </source>
</evidence>
<feature type="compositionally biased region" description="Polar residues" evidence="1">
    <location>
        <begin position="386"/>
        <end position="396"/>
    </location>
</feature>
<feature type="compositionally biased region" description="Low complexity" evidence="1">
    <location>
        <begin position="434"/>
        <end position="450"/>
    </location>
</feature>
<dbReference type="Proteomes" id="UP000007799">
    <property type="component" value="Unassembled WGS sequence"/>
</dbReference>
<organism evidence="3">
    <name type="scientific">Salpingoeca rosetta (strain ATCC 50818 / BSB-021)</name>
    <dbReference type="NCBI Taxonomy" id="946362"/>
    <lineage>
        <taxon>Eukaryota</taxon>
        <taxon>Choanoflagellata</taxon>
        <taxon>Craspedida</taxon>
        <taxon>Salpingoecidae</taxon>
        <taxon>Salpingoeca</taxon>
    </lineage>
</organism>
<evidence type="ECO:0000313" key="2">
    <source>
        <dbReference type="EMBL" id="EGD77539.1"/>
    </source>
</evidence>
<evidence type="ECO:0000256" key="1">
    <source>
        <dbReference type="SAM" id="MobiDB-lite"/>
    </source>
</evidence>
<feature type="region of interest" description="Disordered" evidence="1">
    <location>
        <begin position="93"/>
        <end position="144"/>
    </location>
</feature>
<feature type="region of interest" description="Disordered" evidence="1">
    <location>
        <begin position="369"/>
        <end position="474"/>
    </location>
</feature>
<dbReference type="KEGG" id="sre:PTSG_08637"/>
<proteinExistence type="predicted"/>
<dbReference type="RefSeq" id="XP_004990427.1">
    <property type="nucleotide sequence ID" value="XM_004990370.1"/>
</dbReference>
<dbReference type="Gene3D" id="3.40.430.10">
    <property type="entry name" value="Dihydrofolate Reductase, subunit A"/>
    <property type="match status" value="1"/>
</dbReference>
<accession>F2UK90</accession>
<keyword evidence="3" id="KW-1185">Reference proteome</keyword>
<feature type="compositionally biased region" description="Basic and acidic residues" evidence="1">
    <location>
        <begin position="453"/>
        <end position="464"/>
    </location>
</feature>
<protein>
    <submittedName>
        <fullName evidence="2">Uncharacterized protein</fullName>
    </submittedName>
</protein>
<dbReference type="GeneID" id="16070983"/>
<dbReference type="InterPro" id="IPR024072">
    <property type="entry name" value="DHFR-like_dom_sf"/>
</dbReference>
<dbReference type="EMBL" id="GL832978">
    <property type="protein sequence ID" value="EGD77539.1"/>
    <property type="molecule type" value="Genomic_DNA"/>
</dbReference>
<feature type="compositionally biased region" description="Low complexity" evidence="1">
    <location>
        <begin position="93"/>
        <end position="106"/>
    </location>
</feature>
<gene>
    <name evidence="2" type="ORF">PTSG_08637</name>
</gene>
<feature type="compositionally biased region" description="Basic residues" evidence="1">
    <location>
        <begin position="133"/>
        <end position="144"/>
    </location>
</feature>
<sequence length="508" mass="56234">MHHLATDAVAAHTKHNLASCVTDEGVVSDTMDLSSHANTPPIPEARHQPTQAEQHAARVSARLAQCLRIREDAVPLSVCSGVITVSRIWLRSSSHTHSLPSSPRSSVAGDNYTPRSATSTMRKVKSHNASDSHHHRHRHSRRKPKELCDVLRGSRGPLPLLDATYTPDCCNDDADLADRASDIQFVLGASRARAEAILTTGARLREDPQLSWRFSPHDAEHDEMCSWREQLGRPEKLMICVVSEDGFDLDHPALHEPNIAVTVLTTNMKLAQNVIRYRRNHRQFAVSCSRELSAAEALDWARHRYTHVTVEAGPQMTNFLFRGPAPTPVLFDSVWMAAFRCKSLPHHVALHHGINAEEISDFFEQQHTPKAGAVQRSRQKRKDHQAGQQHAHSPQQHLRAGGALRAPSTSTSTYNASHSSESSGLGAHPPRYPVSVATRQSSTSTATSPRPRFPSDTDSARSFDQRSATKAPPLSSCSCWQMGAFLRTLDAPGRIEHARRIFPKAQHQ</sequence>